<dbReference type="Proteomes" id="UP001293254">
    <property type="component" value="Unassembled WGS sequence"/>
</dbReference>
<reference evidence="1" key="2">
    <citation type="journal article" date="2024" name="Plant">
        <title>Genomic evolution and insights into agronomic trait innovations of Sesamum species.</title>
        <authorList>
            <person name="Miao H."/>
            <person name="Wang L."/>
            <person name="Qu L."/>
            <person name="Liu H."/>
            <person name="Sun Y."/>
            <person name="Le M."/>
            <person name="Wang Q."/>
            <person name="Wei S."/>
            <person name="Zheng Y."/>
            <person name="Lin W."/>
            <person name="Duan Y."/>
            <person name="Cao H."/>
            <person name="Xiong S."/>
            <person name="Wang X."/>
            <person name="Wei L."/>
            <person name="Li C."/>
            <person name="Ma Q."/>
            <person name="Ju M."/>
            <person name="Zhao R."/>
            <person name="Li G."/>
            <person name="Mu C."/>
            <person name="Tian Q."/>
            <person name="Mei H."/>
            <person name="Zhang T."/>
            <person name="Gao T."/>
            <person name="Zhang H."/>
        </authorList>
    </citation>
    <scope>NUCLEOTIDE SEQUENCE</scope>
    <source>
        <strain evidence="1">3651</strain>
    </source>
</reference>
<gene>
    <name evidence="1" type="ORF">Salat_2796800</name>
</gene>
<dbReference type="PANTHER" id="PTHR33265">
    <property type="entry name" value="AVR9/CF-9 RAPIDLY ELICITED PROTEIN-RELATED"/>
    <property type="match status" value="1"/>
</dbReference>
<evidence type="ECO:0008006" key="3">
    <source>
        <dbReference type="Google" id="ProtNLM"/>
    </source>
</evidence>
<name>A0AAE2C9L5_9LAMI</name>
<comment type="caution">
    <text evidence="1">The sequence shown here is derived from an EMBL/GenBank/DDBJ whole genome shotgun (WGS) entry which is preliminary data.</text>
</comment>
<organism evidence="1 2">
    <name type="scientific">Sesamum alatum</name>
    <dbReference type="NCBI Taxonomy" id="300844"/>
    <lineage>
        <taxon>Eukaryota</taxon>
        <taxon>Viridiplantae</taxon>
        <taxon>Streptophyta</taxon>
        <taxon>Embryophyta</taxon>
        <taxon>Tracheophyta</taxon>
        <taxon>Spermatophyta</taxon>
        <taxon>Magnoliopsida</taxon>
        <taxon>eudicotyledons</taxon>
        <taxon>Gunneridae</taxon>
        <taxon>Pentapetalae</taxon>
        <taxon>asterids</taxon>
        <taxon>lamiids</taxon>
        <taxon>Lamiales</taxon>
        <taxon>Pedaliaceae</taxon>
        <taxon>Sesamum</taxon>
    </lineage>
</organism>
<sequence length="183" mass="20473">MEQNLPIIAKKIWKMVRVVYFMLRKGISKGKLLAELSMIMKRGKIAGKAAIQSLMHHHHAAAAESLDRHLSFPNDEYEFSCSNSPAYPIFHLSKRKRSRPAPEEDLIMAAAMEMINSAAASPALPGFGRSPAGVRQLRVTDSPFPLSGIDEDNQHVDEAAEKFIMKFYKDLRQQNTVACLGYS</sequence>
<keyword evidence="2" id="KW-1185">Reference proteome</keyword>
<evidence type="ECO:0000313" key="1">
    <source>
        <dbReference type="EMBL" id="KAK4413840.1"/>
    </source>
</evidence>
<evidence type="ECO:0000313" key="2">
    <source>
        <dbReference type="Proteomes" id="UP001293254"/>
    </source>
</evidence>
<dbReference type="PANTHER" id="PTHR33265:SF26">
    <property type="entry name" value="OS06G0554600 PROTEIN"/>
    <property type="match status" value="1"/>
</dbReference>
<dbReference type="EMBL" id="JACGWO010000012">
    <property type="protein sequence ID" value="KAK4413840.1"/>
    <property type="molecule type" value="Genomic_DNA"/>
</dbReference>
<accession>A0AAE2C9L5</accession>
<reference evidence="1" key="1">
    <citation type="submission" date="2020-06" db="EMBL/GenBank/DDBJ databases">
        <authorList>
            <person name="Li T."/>
            <person name="Hu X."/>
            <person name="Zhang T."/>
            <person name="Song X."/>
            <person name="Zhang H."/>
            <person name="Dai N."/>
            <person name="Sheng W."/>
            <person name="Hou X."/>
            <person name="Wei L."/>
        </authorList>
    </citation>
    <scope>NUCLEOTIDE SEQUENCE</scope>
    <source>
        <strain evidence="1">3651</strain>
        <tissue evidence="1">Leaf</tissue>
    </source>
</reference>
<protein>
    <recommendedName>
        <fullName evidence="3">Avr9/Cf-9 rapidly elicited protein 146</fullName>
    </recommendedName>
</protein>
<dbReference type="AlphaFoldDB" id="A0AAE2C9L5"/>
<proteinExistence type="predicted"/>